<keyword evidence="1 4" id="KW-0378">Hydrolase</keyword>
<organism evidence="6 7">
    <name type="scientific">Thiosulfatimonas sediminis</name>
    <dbReference type="NCBI Taxonomy" id="2675054"/>
    <lineage>
        <taxon>Bacteria</taxon>
        <taxon>Pseudomonadati</taxon>
        <taxon>Pseudomonadota</taxon>
        <taxon>Gammaproteobacteria</taxon>
        <taxon>Thiotrichales</taxon>
        <taxon>Piscirickettsiaceae</taxon>
        <taxon>Thiosulfatimonas</taxon>
    </lineage>
</organism>
<evidence type="ECO:0000256" key="1">
    <source>
        <dbReference type="ARBA" id="ARBA00022801"/>
    </source>
</evidence>
<dbReference type="GO" id="GO:0016042">
    <property type="term" value="P:lipid catabolic process"/>
    <property type="evidence" value="ECO:0007669"/>
    <property type="project" value="UniProtKB-UniRule"/>
</dbReference>
<name>A0A6F8PY45_9GAMM</name>
<accession>A0A6F8PY45</accession>
<keyword evidence="7" id="KW-1185">Reference proteome</keyword>
<feature type="active site" description="Proton acceptor" evidence="4">
    <location>
        <position position="200"/>
    </location>
</feature>
<proteinExistence type="predicted"/>
<dbReference type="InterPro" id="IPR016035">
    <property type="entry name" value="Acyl_Trfase/lysoPLipase"/>
</dbReference>
<feature type="domain" description="PNPLA" evidence="5">
    <location>
        <begin position="55"/>
        <end position="213"/>
    </location>
</feature>
<dbReference type="GO" id="GO:0016787">
    <property type="term" value="F:hydrolase activity"/>
    <property type="evidence" value="ECO:0007669"/>
    <property type="project" value="UniProtKB-UniRule"/>
</dbReference>
<reference evidence="7" key="1">
    <citation type="submission" date="2019-11" db="EMBL/GenBank/DDBJ databases">
        <title>Isolation and characterization of two novel species in the genus Thiomicrorhabdus.</title>
        <authorList>
            <person name="Mochizuki J."/>
            <person name="Kojima H."/>
            <person name="Fukui M."/>
        </authorList>
    </citation>
    <scope>NUCLEOTIDE SEQUENCE [LARGE SCALE GENOMIC DNA]</scope>
    <source>
        <strain evidence="7">aks77</strain>
    </source>
</reference>
<dbReference type="Pfam" id="PF01734">
    <property type="entry name" value="Patatin"/>
    <property type="match status" value="1"/>
</dbReference>
<protein>
    <submittedName>
        <fullName evidence="6">Alpha/beta hydrolase</fullName>
    </submittedName>
</protein>
<keyword evidence="3 4" id="KW-0443">Lipid metabolism</keyword>
<dbReference type="KEGG" id="tse:THMIRHAS_24280"/>
<evidence type="ECO:0000256" key="3">
    <source>
        <dbReference type="ARBA" id="ARBA00023098"/>
    </source>
</evidence>
<dbReference type="EMBL" id="AP021889">
    <property type="protein sequence ID" value="BBP47055.1"/>
    <property type="molecule type" value="Genomic_DNA"/>
</dbReference>
<dbReference type="SUPFAM" id="SSF52151">
    <property type="entry name" value="FabD/lysophospholipase-like"/>
    <property type="match status" value="1"/>
</dbReference>
<dbReference type="Proteomes" id="UP000501726">
    <property type="component" value="Chromosome"/>
</dbReference>
<feature type="short sequence motif" description="GXSXG" evidence="4">
    <location>
        <begin position="86"/>
        <end position="90"/>
    </location>
</feature>
<evidence type="ECO:0000259" key="5">
    <source>
        <dbReference type="PROSITE" id="PS51635"/>
    </source>
</evidence>
<dbReference type="InterPro" id="IPR050301">
    <property type="entry name" value="NTE"/>
</dbReference>
<keyword evidence="2 4" id="KW-0442">Lipid degradation</keyword>
<evidence type="ECO:0000256" key="4">
    <source>
        <dbReference type="PROSITE-ProRule" id="PRU01161"/>
    </source>
</evidence>
<dbReference type="RefSeq" id="WP_173274135.1">
    <property type="nucleotide sequence ID" value="NZ_AP021889.1"/>
</dbReference>
<feature type="active site" description="Nucleophile" evidence="4">
    <location>
        <position position="88"/>
    </location>
</feature>
<dbReference type="InterPro" id="IPR002641">
    <property type="entry name" value="PNPLA_dom"/>
</dbReference>
<dbReference type="AlphaFoldDB" id="A0A6F8PY45"/>
<evidence type="ECO:0000313" key="6">
    <source>
        <dbReference type="EMBL" id="BBP47055.1"/>
    </source>
</evidence>
<dbReference type="PROSITE" id="PS51635">
    <property type="entry name" value="PNPLA"/>
    <property type="match status" value="1"/>
</dbReference>
<evidence type="ECO:0000313" key="7">
    <source>
        <dbReference type="Proteomes" id="UP000501726"/>
    </source>
</evidence>
<feature type="short sequence motif" description="GXGXXG" evidence="4">
    <location>
        <begin position="59"/>
        <end position="64"/>
    </location>
</feature>
<evidence type="ECO:0000256" key="2">
    <source>
        <dbReference type="ARBA" id="ARBA00022963"/>
    </source>
</evidence>
<dbReference type="PANTHER" id="PTHR14226">
    <property type="entry name" value="NEUROPATHY TARGET ESTERASE/SWISS CHEESE D.MELANOGASTER"/>
    <property type="match status" value="1"/>
</dbReference>
<gene>
    <name evidence="6" type="primary">ylbK</name>
    <name evidence="6" type="ORF">THMIRHAS_24280</name>
</gene>
<sequence>MQTLLSSHSVFKTSALFIGALLLYGCSSTPEYYQPQVQTLETIQHSNPQTRTLAIAFGGGGVRGFVHLGVIKALDEANIRADLVTGSSIGAVAATLYASGLPYAQIEKIVIGLESGEIIDFAPQSMGLLAHKNLAKWIEHHAGVNQIEDLALPLGITVTQLNRHQPLLIHQGELGKAVQASTTVPGTFIPLMGLDSIWLDGGILNILPVRFAKALGAQKVIGVDIYCGEQTYQAQNAFGVLLASNRLQSCALAKPDQQLADVLIQPNFEPKDPKSFAESRAAIDAGYQATLLVIPKIQQLLASPK</sequence>
<dbReference type="Gene3D" id="3.40.1090.10">
    <property type="entry name" value="Cytosolic phospholipase A2 catalytic domain"/>
    <property type="match status" value="1"/>
</dbReference>
<dbReference type="PANTHER" id="PTHR14226:SF29">
    <property type="entry name" value="NEUROPATHY TARGET ESTERASE SWS"/>
    <property type="match status" value="1"/>
</dbReference>
<feature type="short sequence motif" description="DGA/G" evidence="4">
    <location>
        <begin position="200"/>
        <end position="202"/>
    </location>
</feature>